<organism evidence="9 10">
    <name type="scientific">Aphanomyces stellatus</name>
    <dbReference type="NCBI Taxonomy" id="120398"/>
    <lineage>
        <taxon>Eukaryota</taxon>
        <taxon>Sar</taxon>
        <taxon>Stramenopiles</taxon>
        <taxon>Oomycota</taxon>
        <taxon>Saprolegniomycetes</taxon>
        <taxon>Saprolegniales</taxon>
        <taxon>Verrucalvaceae</taxon>
        <taxon>Aphanomyces</taxon>
    </lineage>
</organism>
<name>A0A485LJ62_9STRA</name>
<feature type="binding site" evidence="6">
    <location>
        <position position="317"/>
    </location>
    <ligand>
        <name>D-dopa</name>
        <dbReference type="ChEBI" id="CHEBI:149689"/>
    </ligand>
</feature>
<dbReference type="GO" id="GO:0003884">
    <property type="term" value="F:D-amino-acid oxidase activity"/>
    <property type="evidence" value="ECO:0007669"/>
    <property type="project" value="InterPro"/>
</dbReference>
<evidence type="ECO:0000259" key="7">
    <source>
        <dbReference type="Pfam" id="PF01266"/>
    </source>
</evidence>
<dbReference type="AlphaFoldDB" id="A0A485LJ62"/>
<feature type="binding site" evidence="6">
    <location>
        <position position="194"/>
    </location>
    <ligand>
        <name>FAD</name>
        <dbReference type="ChEBI" id="CHEBI:57692"/>
    </ligand>
</feature>
<dbReference type="PIRSF" id="PIRSF000189">
    <property type="entry name" value="D-aa_oxidase"/>
    <property type="match status" value="1"/>
</dbReference>
<dbReference type="GO" id="GO:0019478">
    <property type="term" value="P:D-amino acid catabolic process"/>
    <property type="evidence" value="ECO:0007669"/>
    <property type="project" value="TreeGrafter"/>
</dbReference>
<dbReference type="InterPro" id="IPR023209">
    <property type="entry name" value="DAO"/>
</dbReference>
<feature type="binding site" evidence="6">
    <location>
        <position position="286"/>
    </location>
    <ligand>
        <name>D-dopa</name>
        <dbReference type="ChEBI" id="CHEBI:149689"/>
    </ligand>
</feature>
<dbReference type="PANTHER" id="PTHR11530:SF11">
    <property type="entry name" value="D-ASPARTATE OXIDASE"/>
    <property type="match status" value="1"/>
</dbReference>
<dbReference type="SUPFAM" id="SSF54373">
    <property type="entry name" value="FAD-linked reductases, C-terminal domain"/>
    <property type="match status" value="1"/>
</dbReference>
<reference evidence="8" key="2">
    <citation type="submission" date="2019-06" db="EMBL/GenBank/DDBJ databases">
        <title>Genomics analysis of Aphanomyces spp. identifies a new class of oomycete effector associated with host adaptation.</title>
        <authorList>
            <person name="Gaulin E."/>
        </authorList>
    </citation>
    <scope>NUCLEOTIDE SEQUENCE</scope>
    <source>
        <strain evidence="8">CBS 578.67</strain>
    </source>
</reference>
<dbReference type="GO" id="GO:0005737">
    <property type="term" value="C:cytoplasm"/>
    <property type="evidence" value="ECO:0007669"/>
    <property type="project" value="TreeGrafter"/>
</dbReference>
<evidence type="ECO:0000313" key="9">
    <source>
        <dbReference type="EMBL" id="VFT98484.1"/>
    </source>
</evidence>
<protein>
    <submittedName>
        <fullName evidence="9">Aste57867_21815 protein</fullName>
    </submittedName>
</protein>
<dbReference type="EMBL" id="VJMH01007007">
    <property type="protein sequence ID" value="KAF0686371.1"/>
    <property type="molecule type" value="Genomic_DNA"/>
</dbReference>
<dbReference type="GO" id="GO:0071949">
    <property type="term" value="F:FAD binding"/>
    <property type="evidence" value="ECO:0007669"/>
    <property type="project" value="InterPro"/>
</dbReference>
<dbReference type="Gene3D" id="3.30.9.10">
    <property type="entry name" value="D-Amino Acid Oxidase, subunit A, domain 2"/>
    <property type="match status" value="1"/>
</dbReference>
<sequence>MGTNDGVSVVIVGAGVIGLTTALQLVQDGVRPSCITILAKDRPEKTVSHVAGALWECPPYHMEASPNALKWCEETFHKCVQVMREHPESGMHVVPNITVSQHPLATNADAKDMAPSYRESSDLKSLEQWLHSHGVTELGRYQHLQSYDAVVADMGIYLGWLVTQLQRHRVRFQEQEVHDLRALATPATVVVNCTGLFRDDPAVFACKGQVVLVHAPWVRSAICDNDSGAYMIPRPNGNLICGGTSENDVYNVDVEADVTEKILKKCAAVVPSVGRAKVVGARAGLRPERRGGVRVEVDASLPASQGGFLVHNYGHGGSGFCLSWGTAAAVSALVRQCMARAAQRSKL</sequence>
<dbReference type="Gene3D" id="3.40.50.720">
    <property type="entry name" value="NAD(P)-binding Rossmann-like Domain"/>
    <property type="match status" value="1"/>
</dbReference>
<evidence type="ECO:0000256" key="1">
    <source>
        <dbReference type="ARBA" id="ARBA00001974"/>
    </source>
</evidence>
<proteinExistence type="inferred from homology"/>
<gene>
    <name evidence="9" type="primary">Aste57867_21815</name>
    <name evidence="8" type="ORF">As57867_021746</name>
    <name evidence="9" type="ORF">ASTE57867_21815</name>
</gene>
<dbReference type="EMBL" id="CAADRA010007033">
    <property type="protein sequence ID" value="VFT98484.1"/>
    <property type="molecule type" value="Genomic_DNA"/>
</dbReference>
<accession>A0A485LJ62</accession>
<reference evidence="9 10" key="1">
    <citation type="submission" date="2019-03" db="EMBL/GenBank/DDBJ databases">
        <authorList>
            <person name="Gaulin E."/>
            <person name="Dumas B."/>
        </authorList>
    </citation>
    <scope>NUCLEOTIDE SEQUENCE [LARGE SCALE GENOMIC DNA]</scope>
    <source>
        <strain evidence="9">CBS 568.67</strain>
    </source>
</reference>
<keyword evidence="10" id="KW-1185">Reference proteome</keyword>
<feature type="binding site" evidence="6">
    <location>
        <position position="177"/>
    </location>
    <ligand>
        <name>FAD</name>
        <dbReference type="ChEBI" id="CHEBI:57692"/>
    </ligand>
</feature>
<dbReference type="PANTHER" id="PTHR11530">
    <property type="entry name" value="D-AMINO ACID OXIDASE"/>
    <property type="match status" value="1"/>
</dbReference>
<dbReference type="PROSITE" id="PS00677">
    <property type="entry name" value="DAO"/>
    <property type="match status" value="1"/>
</dbReference>
<dbReference type="InterPro" id="IPR006181">
    <property type="entry name" value="D-amino_acid_oxidase_CS"/>
</dbReference>
<evidence type="ECO:0000256" key="5">
    <source>
        <dbReference type="ARBA" id="ARBA00023002"/>
    </source>
</evidence>
<keyword evidence="5" id="KW-0560">Oxidoreductase</keyword>
<dbReference type="Proteomes" id="UP000332933">
    <property type="component" value="Unassembled WGS sequence"/>
</dbReference>
<evidence type="ECO:0000313" key="8">
    <source>
        <dbReference type="EMBL" id="KAF0686371.1"/>
    </source>
</evidence>
<evidence type="ECO:0000256" key="6">
    <source>
        <dbReference type="PIRSR" id="PIRSR000189-1"/>
    </source>
</evidence>
<dbReference type="InterPro" id="IPR006076">
    <property type="entry name" value="FAD-dep_OxRdtase"/>
</dbReference>
<dbReference type="Pfam" id="PF01266">
    <property type="entry name" value="DAO"/>
    <property type="match status" value="1"/>
</dbReference>
<evidence type="ECO:0000256" key="3">
    <source>
        <dbReference type="ARBA" id="ARBA00022630"/>
    </source>
</evidence>
<keyword evidence="4 6" id="KW-0274">FAD</keyword>
<evidence type="ECO:0000256" key="2">
    <source>
        <dbReference type="ARBA" id="ARBA00006730"/>
    </source>
</evidence>
<evidence type="ECO:0000313" key="10">
    <source>
        <dbReference type="Proteomes" id="UP000332933"/>
    </source>
</evidence>
<keyword evidence="3" id="KW-0285">Flavoprotein</keyword>
<dbReference type="OrthoDB" id="2015447at2759"/>
<comment type="similarity">
    <text evidence="2">Belongs to the DAMOX/DASOX family.</text>
</comment>
<evidence type="ECO:0000256" key="4">
    <source>
        <dbReference type="ARBA" id="ARBA00022827"/>
    </source>
</evidence>
<dbReference type="SUPFAM" id="SSF51971">
    <property type="entry name" value="Nucleotide-binding domain"/>
    <property type="match status" value="1"/>
</dbReference>
<comment type="cofactor">
    <cofactor evidence="1 6">
        <name>FAD</name>
        <dbReference type="ChEBI" id="CHEBI:57692"/>
    </cofactor>
</comment>
<feature type="domain" description="FAD dependent oxidoreductase" evidence="7">
    <location>
        <begin position="9"/>
        <end position="332"/>
    </location>
</feature>
<feature type="binding site" evidence="6">
    <location>
        <position position="230"/>
    </location>
    <ligand>
        <name>D-dopa</name>
        <dbReference type="ChEBI" id="CHEBI:149689"/>
    </ligand>
</feature>